<protein>
    <recommendedName>
        <fullName evidence="2">DUF7282 domain-containing protein</fullName>
    </recommendedName>
</protein>
<reference evidence="3 4" key="1">
    <citation type="journal article" date="2016" name="Nat. Commun.">
        <title>Thousands of microbial genomes shed light on interconnected biogeochemical processes in an aquifer system.</title>
        <authorList>
            <person name="Anantharaman K."/>
            <person name="Brown C.T."/>
            <person name="Hug L.A."/>
            <person name="Sharon I."/>
            <person name="Castelle C.J."/>
            <person name="Probst A.J."/>
            <person name="Thomas B.C."/>
            <person name="Singh A."/>
            <person name="Wilkins M.J."/>
            <person name="Karaoz U."/>
            <person name="Brodie E.L."/>
            <person name="Williams K.H."/>
            <person name="Hubbard S.S."/>
            <person name="Banfield J.F."/>
        </authorList>
    </citation>
    <scope>NUCLEOTIDE SEQUENCE [LARGE SCALE GENOMIC DNA]</scope>
</reference>
<evidence type="ECO:0000259" key="2">
    <source>
        <dbReference type="Pfam" id="PF23951"/>
    </source>
</evidence>
<proteinExistence type="predicted"/>
<dbReference type="EMBL" id="MFHQ01000029">
    <property type="protein sequence ID" value="OGF74153.1"/>
    <property type="molecule type" value="Genomic_DNA"/>
</dbReference>
<gene>
    <name evidence="3" type="ORF">A3J56_03155</name>
</gene>
<keyword evidence="1" id="KW-0472">Membrane</keyword>
<keyword evidence="1" id="KW-1133">Transmembrane helix</keyword>
<organism evidence="3 4">
    <name type="scientific">Candidatus Giovannonibacteria bacterium RIFCSPHIGHO2_02_FULL_46_20</name>
    <dbReference type="NCBI Taxonomy" id="1798338"/>
    <lineage>
        <taxon>Bacteria</taxon>
        <taxon>Candidatus Giovannoniibacteriota</taxon>
    </lineage>
</organism>
<sequence length="171" mass="18097">MHSTKKLVGIAVIAFFAGALMMWFAGGKNARVIVVGEDANNGAPTTDMTDTIAASISGNVSGTLQVRNQPPGDSVLIDAVILAQNGWVVIHEDRDGQPGNILGARRLGEGSHTGEQVALLRGTVGGLTYYAILHNEDGDGVFNHTKDLPLKNESDEIIMMRFETIASPSGR</sequence>
<dbReference type="InterPro" id="IPR055706">
    <property type="entry name" value="Slg1/2_DUF7282"/>
</dbReference>
<accession>A0A1F5WEU9</accession>
<dbReference type="AlphaFoldDB" id="A0A1F5WEU9"/>
<dbReference type="Proteomes" id="UP000178406">
    <property type="component" value="Unassembled WGS sequence"/>
</dbReference>
<comment type="caution">
    <text evidence="3">The sequence shown here is derived from an EMBL/GenBank/DDBJ whole genome shotgun (WGS) entry which is preliminary data.</text>
</comment>
<dbReference type="Pfam" id="PF23951">
    <property type="entry name" value="DUF7282"/>
    <property type="match status" value="1"/>
</dbReference>
<feature type="transmembrane region" description="Helical" evidence="1">
    <location>
        <begin position="7"/>
        <end position="25"/>
    </location>
</feature>
<evidence type="ECO:0000313" key="4">
    <source>
        <dbReference type="Proteomes" id="UP000178406"/>
    </source>
</evidence>
<feature type="domain" description="DUF7282" evidence="2">
    <location>
        <begin position="64"/>
        <end position="159"/>
    </location>
</feature>
<evidence type="ECO:0000313" key="3">
    <source>
        <dbReference type="EMBL" id="OGF74153.1"/>
    </source>
</evidence>
<keyword evidence="1" id="KW-0812">Transmembrane</keyword>
<name>A0A1F5WEU9_9BACT</name>
<evidence type="ECO:0000256" key="1">
    <source>
        <dbReference type="SAM" id="Phobius"/>
    </source>
</evidence>